<accession>A0A5R9LNU9</accession>
<protein>
    <recommendedName>
        <fullName evidence="1">Transposase InsH N-terminal domain-containing protein</fullName>
    </recommendedName>
</protein>
<dbReference type="EMBL" id="VCHQ01000002">
    <property type="protein sequence ID" value="TLV23466.1"/>
    <property type="molecule type" value="Genomic_DNA"/>
</dbReference>
<dbReference type="AlphaFoldDB" id="A0A5R9LNU9"/>
<evidence type="ECO:0000313" key="2">
    <source>
        <dbReference type="EMBL" id="TLV23466.1"/>
    </source>
</evidence>
<dbReference type="Pfam" id="PF05598">
    <property type="entry name" value="DUF772"/>
    <property type="match status" value="1"/>
</dbReference>
<dbReference type="InterPro" id="IPR008490">
    <property type="entry name" value="Transposase_InsH_N"/>
</dbReference>
<sequence length="60" mass="7027">MVSLEERAPEDYLVRKIDVVIDFEFIRDTVAHLYCSDNGRSAIDLVRLLKMMLPGYHRSE</sequence>
<comment type="caution">
    <text evidence="2">The sequence shown here is derived from an EMBL/GenBank/DDBJ whole genome shotgun (WGS) entry which is preliminary data.</text>
</comment>
<organism evidence="2 3">
    <name type="scientific">Klebsiella indica</name>
    <dbReference type="NCBI Taxonomy" id="2582917"/>
    <lineage>
        <taxon>Bacteria</taxon>
        <taxon>Pseudomonadati</taxon>
        <taxon>Pseudomonadota</taxon>
        <taxon>Gammaproteobacteria</taxon>
        <taxon>Enterobacterales</taxon>
        <taxon>Enterobacteriaceae</taxon>
        <taxon>Klebsiella/Raoultella group</taxon>
        <taxon>Klebsiella</taxon>
    </lineage>
</organism>
<gene>
    <name evidence="2" type="ORF">FE839_01725</name>
</gene>
<reference evidence="2 3" key="1">
    <citation type="submission" date="2019-05" db="EMBL/GenBank/DDBJ databases">
        <title>Genome sequence of Klebsiella sp strain TOUT106.</title>
        <authorList>
            <person name="Rahi P."/>
            <person name="Chaudhari D."/>
        </authorList>
    </citation>
    <scope>NUCLEOTIDE SEQUENCE [LARGE SCALE GENOMIC DNA]</scope>
    <source>
        <strain evidence="2 3">TOUT106</strain>
    </source>
</reference>
<name>A0A5R9LNU9_9ENTR</name>
<evidence type="ECO:0000259" key="1">
    <source>
        <dbReference type="Pfam" id="PF05598"/>
    </source>
</evidence>
<keyword evidence="3" id="KW-1185">Reference proteome</keyword>
<evidence type="ECO:0000313" key="3">
    <source>
        <dbReference type="Proteomes" id="UP000307430"/>
    </source>
</evidence>
<feature type="domain" description="Transposase InsH N-terminal" evidence="1">
    <location>
        <begin position="3"/>
        <end position="57"/>
    </location>
</feature>
<dbReference type="Proteomes" id="UP000307430">
    <property type="component" value="Unassembled WGS sequence"/>
</dbReference>
<proteinExistence type="predicted"/>